<dbReference type="InterPro" id="IPR000524">
    <property type="entry name" value="Tscrpt_reg_HTH_GntR"/>
</dbReference>
<dbReference type="EMBL" id="JBBHJY010000014">
    <property type="protein sequence ID" value="MEJ6012135.1"/>
    <property type="molecule type" value="Genomic_DNA"/>
</dbReference>
<sequence length="243" mass="26705">MSKDKPVSPIDVAASRLRDVALTADEGTLLGSEDALVEMAGVSRVTVRQAARLLEREGLLKVKRGINGGYFASRPDADLVVATVCNYLDSLGFQANRTGNVSTALWVETLRQAACADRDRVRKVARELVALYEAVPDEAPAIVISQAERDGRKRIFELIDGAYIDLIFQINVTFARSKYATLVSGSPGVVNSRFARRWRQAKLAELDAIVQGDELLAMMAALHTRRLWEGRAVDWSQDDDSGQ</sequence>
<dbReference type="InterPro" id="IPR036388">
    <property type="entry name" value="WH-like_DNA-bd_sf"/>
</dbReference>
<feature type="domain" description="HTH gntR-type" evidence="4">
    <location>
        <begin position="5"/>
        <end position="75"/>
    </location>
</feature>
<evidence type="ECO:0000313" key="6">
    <source>
        <dbReference type="Proteomes" id="UP001379235"/>
    </source>
</evidence>
<dbReference type="Gene3D" id="1.10.10.10">
    <property type="entry name" value="Winged helix-like DNA-binding domain superfamily/Winged helix DNA-binding domain"/>
    <property type="match status" value="1"/>
</dbReference>
<dbReference type="InterPro" id="IPR036390">
    <property type="entry name" value="WH_DNA-bd_sf"/>
</dbReference>
<evidence type="ECO:0000313" key="5">
    <source>
        <dbReference type="EMBL" id="MEJ6012135.1"/>
    </source>
</evidence>
<evidence type="ECO:0000256" key="3">
    <source>
        <dbReference type="ARBA" id="ARBA00023163"/>
    </source>
</evidence>
<dbReference type="PRINTS" id="PR00035">
    <property type="entry name" value="HTHGNTR"/>
</dbReference>
<keyword evidence="2" id="KW-0238">DNA-binding</keyword>
<protein>
    <submittedName>
        <fullName evidence="5">GntR family transcriptional regulator</fullName>
    </submittedName>
</protein>
<name>A0ABU8SDV4_9SPHN</name>
<dbReference type="PROSITE" id="PS50949">
    <property type="entry name" value="HTH_GNTR"/>
    <property type="match status" value="1"/>
</dbReference>
<proteinExistence type="predicted"/>
<accession>A0ABU8SDV4</accession>
<dbReference type="Pfam" id="PF00392">
    <property type="entry name" value="GntR"/>
    <property type="match status" value="1"/>
</dbReference>
<keyword evidence="3" id="KW-0804">Transcription</keyword>
<dbReference type="Proteomes" id="UP001379235">
    <property type="component" value="Unassembled WGS sequence"/>
</dbReference>
<evidence type="ECO:0000259" key="4">
    <source>
        <dbReference type="PROSITE" id="PS50949"/>
    </source>
</evidence>
<comment type="caution">
    <text evidence="5">The sequence shown here is derived from an EMBL/GenBank/DDBJ whole genome shotgun (WGS) entry which is preliminary data.</text>
</comment>
<dbReference type="SUPFAM" id="SSF46785">
    <property type="entry name" value="Winged helix' DNA-binding domain"/>
    <property type="match status" value="1"/>
</dbReference>
<keyword evidence="1" id="KW-0805">Transcription regulation</keyword>
<evidence type="ECO:0000256" key="1">
    <source>
        <dbReference type="ARBA" id="ARBA00023015"/>
    </source>
</evidence>
<evidence type="ECO:0000256" key="2">
    <source>
        <dbReference type="ARBA" id="ARBA00023125"/>
    </source>
</evidence>
<keyword evidence="6" id="KW-1185">Reference proteome</keyword>
<reference evidence="5 6" key="1">
    <citation type="submission" date="2024-03" db="EMBL/GenBank/DDBJ databases">
        <authorList>
            <person name="Jo J.-H."/>
        </authorList>
    </citation>
    <scope>NUCLEOTIDE SEQUENCE [LARGE SCALE GENOMIC DNA]</scope>
    <source>
        <strain evidence="5 6">AS3R-12</strain>
    </source>
</reference>
<gene>
    <name evidence="5" type="ORF">WG900_19700</name>
</gene>
<organism evidence="5 6">
    <name type="scientific">Novosphingobium aquae</name>
    <dbReference type="NCBI Taxonomy" id="3133435"/>
    <lineage>
        <taxon>Bacteria</taxon>
        <taxon>Pseudomonadati</taxon>
        <taxon>Pseudomonadota</taxon>
        <taxon>Alphaproteobacteria</taxon>
        <taxon>Sphingomonadales</taxon>
        <taxon>Sphingomonadaceae</taxon>
        <taxon>Novosphingobium</taxon>
    </lineage>
</organism>
<dbReference type="RefSeq" id="WP_339970023.1">
    <property type="nucleotide sequence ID" value="NZ_JBBHJY010000014.1"/>
</dbReference>